<proteinExistence type="inferred from homology"/>
<dbReference type="InterPro" id="IPR002656">
    <property type="entry name" value="Acyl_transf_3_dom"/>
</dbReference>
<gene>
    <name evidence="9" type="ORF">CLV51_10759</name>
</gene>
<feature type="transmembrane region" description="Helical" evidence="7">
    <location>
        <begin position="222"/>
        <end position="240"/>
    </location>
</feature>
<evidence type="ECO:0000256" key="1">
    <source>
        <dbReference type="ARBA" id="ARBA00004651"/>
    </source>
</evidence>
<evidence type="ECO:0000256" key="3">
    <source>
        <dbReference type="ARBA" id="ARBA00022475"/>
    </source>
</evidence>
<dbReference type="Pfam" id="PF01757">
    <property type="entry name" value="Acyl_transf_3"/>
    <property type="match status" value="1"/>
</dbReference>
<feature type="transmembrane region" description="Helical" evidence="7">
    <location>
        <begin position="61"/>
        <end position="78"/>
    </location>
</feature>
<comment type="subcellular location">
    <subcellularLocation>
        <location evidence="1">Cell membrane</location>
        <topology evidence="1">Multi-pass membrane protein</topology>
    </subcellularLocation>
</comment>
<dbReference type="AlphaFoldDB" id="A0A2P8HBZ1"/>
<feature type="transmembrane region" description="Helical" evidence="7">
    <location>
        <begin position="193"/>
        <end position="210"/>
    </location>
</feature>
<keyword evidence="6 7" id="KW-0472">Membrane</keyword>
<feature type="transmembrane region" description="Helical" evidence="7">
    <location>
        <begin position="141"/>
        <end position="158"/>
    </location>
</feature>
<dbReference type="OrthoDB" id="9809782at2"/>
<evidence type="ECO:0000256" key="2">
    <source>
        <dbReference type="ARBA" id="ARBA00007400"/>
    </source>
</evidence>
<dbReference type="GO" id="GO:0016413">
    <property type="term" value="F:O-acetyltransferase activity"/>
    <property type="evidence" value="ECO:0007669"/>
    <property type="project" value="TreeGrafter"/>
</dbReference>
<feature type="transmembrane region" description="Helical" evidence="7">
    <location>
        <begin position="246"/>
        <end position="267"/>
    </location>
</feature>
<dbReference type="GO" id="GO:0005886">
    <property type="term" value="C:plasma membrane"/>
    <property type="evidence" value="ECO:0007669"/>
    <property type="project" value="UniProtKB-SubCell"/>
</dbReference>
<feature type="transmembrane region" description="Helical" evidence="7">
    <location>
        <begin position="170"/>
        <end position="187"/>
    </location>
</feature>
<feature type="domain" description="Acyltransferase 3" evidence="8">
    <location>
        <begin position="22"/>
        <end position="330"/>
    </location>
</feature>
<dbReference type="PANTHER" id="PTHR40074">
    <property type="entry name" value="O-ACETYLTRANSFERASE WECH"/>
    <property type="match status" value="1"/>
</dbReference>
<feature type="transmembrane region" description="Helical" evidence="7">
    <location>
        <begin position="279"/>
        <end position="300"/>
    </location>
</feature>
<dbReference type="EMBL" id="PYAW01000007">
    <property type="protein sequence ID" value="PSL43749.1"/>
    <property type="molecule type" value="Genomic_DNA"/>
</dbReference>
<organism evidence="9 10">
    <name type="scientific">Chitinophaga niastensis</name>
    <dbReference type="NCBI Taxonomy" id="536980"/>
    <lineage>
        <taxon>Bacteria</taxon>
        <taxon>Pseudomonadati</taxon>
        <taxon>Bacteroidota</taxon>
        <taxon>Chitinophagia</taxon>
        <taxon>Chitinophagales</taxon>
        <taxon>Chitinophagaceae</taxon>
        <taxon>Chitinophaga</taxon>
    </lineage>
</organism>
<name>A0A2P8HBZ1_CHINA</name>
<evidence type="ECO:0000313" key="10">
    <source>
        <dbReference type="Proteomes" id="UP000240971"/>
    </source>
</evidence>
<keyword evidence="10" id="KW-1185">Reference proteome</keyword>
<evidence type="ECO:0000313" key="9">
    <source>
        <dbReference type="EMBL" id="PSL43749.1"/>
    </source>
</evidence>
<feature type="transmembrane region" description="Helical" evidence="7">
    <location>
        <begin position="21"/>
        <end position="41"/>
    </location>
</feature>
<accession>A0A2P8HBZ1</accession>
<keyword evidence="3" id="KW-1003">Cell membrane</keyword>
<dbReference type="Proteomes" id="UP000240971">
    <property type="component" value="Unassembled WGS sequence"/>
</dbReference>
<comment type="caution">
    <text evidence="9">The sequence shown here is derived from an EMBL/GenBank/DDBJ whole genome shotgun (WGS) entry which is preliminary data.</text>
</comment>
<evidence type="ECO:0000256" key="5">
    <source>
        <dbReference type="ARBA" id="ARBA00022989"/>
    </source>
</evidence>
<evidence type="ECO:0000256" key="6">
    <source>
        <dbReference type="ARBA" id="ARBA00023136"/>
    </source>
</evidence>
<evidence type="ECO:0000256" key="7">
    <source>
        <dbReference type="SAM" id="Phobius"/>
    </source>
</evidence>
<protein>
    <submittedName>
        <fullName evidence="9">Putative membrane protein YcfT</fullName>
    </submittedName>
</protein>
<evidence type="ECO:0000259" key="8">
    <source>
        <dbReference type="Pfam" id="PF01757"/>
    </source>
</evidence>
<feature type="transmembrane region" description="Helical" evidence="7">
    <location>
        <begin position="312"/>
        <end position="332"/>
    </location>
</feature>
<comment type="similarity">
    <text evidence="2">Belongs to the acyltransferase 3 family.</text>
</comment>
<evidence type="ECO:0000256" key="4">
    <source>
        <dbReference type="ARBA" id="ARBA00022692"/>
    </source>
</evidence>
<keyword evidence="4 7" id="KW-0812">Transmembrane</keyword>
<dbReference type="GO" id="GO:0009246">
    <property type="term" value="P:enterobacterial common antigen biosynthetic process"/>
    <property type="evidence" value="ECO:0007669"/>
    <property type="project" value="TreeGrafter"/>
</dbReference>
<dbReference type="RefSeq" id="WP_106530730.1">
    <property type="nucleotide sequence ID" value="NZ_PYAW01000007.1"/>
</dbReference>
<keyword evidence="5 7" id="KW-1133">Transmembrane helix</keyword>
<sequence length="362" mass="42268">MNNKSGIKNLLNFSSTQTNRFGWIDYAKGIAIILVVYRHVGFGLKSNGANVNQWILDLNDMFYSFRMPLFFILSGLFFGKSMTKRGTGGFILTKVNTLLYPYILWSILQITLQMVFHEVAHAQRGVADYLNIIIQPRANNQLWYLFALFNVTLLYLFMSKLFKNNNYWQLLLAVIFIALAPFANRISTFYDIMIHYIFFCLGNLAAPYFFDEKIQHKLSSGYALLMLLPVFISLQYYFLYHQDMNLFMYAFIAVVGSLFTIMLSFLLDKHKWLPFLRITGHYSLYIYVLHVPIVSFIRYFLLRNFTLSNIPLLMIVLISLAVFLSIITYRLCRMLKLNFLFIGPFKQKTKAQFDGETLNPTA</sequence>
<reference evidence="9 10" key="1">
    <citation type="submission" date="2018-03" db="EMBL/GenBank/DDBJ databases">
        <title>Genomic Encyclopedia of Archaeal and Bacterial Type Strains, Phase II (KMG-II): from individual species to whole genera.</title>
        <authorList>
            <person name="Goeker M."/>
        </authorList>
    </citation>
    <scope>NUCLEOTIDE SEQUENCE [LARGE SCALE GENOMIC DNA]</scope>
    <source>
        <strain evidence="9 10">DSM 24859</strain>
    </source>
</reference>
<dbReference type="PANTHER" id="PTHR40074:SF2">
    <property type="entry name" value="O-ACETYLTRANSFERASE WECH"/>
    <property type="match status" value="1"/>
</dbReference>